<organism evidence="2 3">
    <name type="scientific">Enterocloster bolteae 90A9</name>
    <dbReference type="NCBI Taxonomy" id="997894"/>
    <lineage>
        <taxon>Bacteria</taxon>
        <taxon>Bacillati</taxon>
        <taxon>Bacillota</taxon>
        <taxon>Clostridia</taxon>
        <taxon>Lachnospirales</taxon>
        <taxon>Lachnospiraceae</taxon>
        <taxon>Enterocloster</taxon>
    </lineage>
</organism>
<dbReference type="PATRIC" id="fig|997894.4.peg.3831"/>
<evidence type="ECO:0008006" key="4">
    <source>
        <dbReference type="Google" id="ProtNLM"/>
    </source>
</evidence>
<evidence type="ECO:0000256" key="1">
    <source>
        <dbReference type="SAM" id="MobiDB-lite"/>
    </source>
</evidence>
<dbReference type="AlphaFoldDB" id="R0A7E3"/>
<dbReference type="InterPro" id="IPR016024">
    <property type="entry name" value="ARM-type_fold"/>
</dbReference>
<dbReference type="HOGENOM" id="CLU_011599_0_0_9"/>
<evidence type="ECO:0000313" key="3">
    <source>
        <dbReference type="Proteomes" id="UP000013126"/>
    </source>
</evidence>
<dbReference type="EMBL" id="AGYH01000012">
    <property type="protein sequence ID" value="ENZ47991.1"/>
    <property type="molecule type" value="Genomic_DNA"/>
</dbReference>
<comment type="caution">
    <text evidence="2">The sequence shown here is derived from an EMBL/GenBank/DDBJ whole genome shotgun (WGS) entry which is preliminary data.</text>
</comment>
<proteinExistence type="predicted"/>
<gene>
    <name evidence="2" type="ORF">HMPREF1085_03648</name>
</gene>
<dbReference type="Gene3D" id="1.20.120.20">
    <property type="entry name" value="Apolipoprotein"/>
    <property type="match status" value="1"/>
</dbReference>
<dbReference type="PANTHER" id="PTHR37813">
    <property type="entry name" value="FELS-2 PROPHAGE PROTEIN"/>
    <property type="match status" value="1"/>
</dbReference>
<dbReference type="PANTHER" id="PTHR37813:SF1">
    <property type="entry name" value="FELS-2 PROPHAGE PROTEIN"/>
    <property type="match status" value="1"/>
</dbReference>
<accession>R0A7E3</accession>
<dbReference type="OrthoDB" id="9780715at2"/>
<dbReference type="Proteomes" id="UP000013126">
    <property type="component" value="Unassembled WGS sequence"/>
</dbReference>
<sequence length="1016" mass="109219">MAADSVGQIGLDLVVNQNQFKQQMAGIQGLAKKAGAALAAAFAVKKIIDFGAQCIELGSDLAEVQNVVDVTFPRMSKQVDDFAKNAITSFGLSETMAKKFTGTFGAMAKAFGFGEQQAYEMATALTGLSGDVASFYNISQDEAYTKLKSVFTGETETLKDLGIVMTQSALDSYALANGYGKVTAKMSEAEKVALRYKFVQDQLSLASGDFIRTADGWANQVRVLKLQFDSLKATIGQGLINVLTPVIQVINRIISKLMSLANAFKAFTEMVTGKKGGGGTSAATAGMDAMAQSADKAGAAAGGAGGAAKKAAKDMKSVSTGIDELNIINPDTDSGGGGSGGGADGGYSADEFDMGELDTSAVDEMDSKYAGLIEKARELAGLFREGFWDGFGDTSVFDSIQSSIDSIKGSLRDIFTSPEVLASANSFADQVAYSLGQVAGSMASIGTSIADNLLGGISLFLQQNKDRVIEYIVSMFDIGSRIAEISGNFSKALATVFSSLRSNSAKQITADIIGIFSEAFMGATELAGTFAADVLDTITAPFIENADYIKTTLEDTFSAVEPVFSTVKDLVTETFEKIGTTYDEHVAPMLATFKQGFTEIGTLLLDVYNTYFLPVLQNLSSRFVEFKDQYLSPLIDKFLEFGGKVADAVTKLWTGALQPFIEWFMSNVAPVIASCLQAAIDTFFGFWESVSGIIEGLLTALGGVIDFVVGVFTGDWSLAWEGIKEIFTGIWETLKELVSGAVTFIQNVVNLAWTAISGATSTIWNGIKTLLNTLWNWLKSLANTLFNAIKTSISTAWENVKSKTSEIWESIKEFVSNLWDTIKTAVDEKFTAMKDAIAGVWDTVRTKTKETWDGIWADIKGIINMIINGVESMANRVIDAINAMIDAVNEVADKVPGIGADFIPNIPNIHLPRLAQGGFVRANTPQLAMIGDNRHYGEIVAPEDKMQAMVDRAVALASQTSSNGMSEQYLSIMVDLLQRIIDLIEQMDLTVNIDIREIKKKLVELDKRNGYTMRTT</sequence>
<protein>
    <recommendedName>
        <fullName evidence="4">Phage tail tape measure protein, TP901 family, core region</fullName>
    </recommendedName>
</protein>
<dbReference type="GeneID" id="23114756"/>
<name>R0A7E3_9FIRM</name>
<dbReference type="SUPFAM" id="SSF48371">
    <property type="entry name" value="ARM repeat"/>
    <property type="match status" value="1"/>
</dbReference>
<reference evidence="2 3" key="1">
    <citation type="submission" date="2013-01" db="EMBL/GenBank/DDBJ databases">
        <title>The Genome Sequence of Clostridium bolteae 90A9.</title>
        <authorList>
            <consortium name="The Broad Institute Genome Sequencing Platform"/>
            <person name="Earl A."/>
            <person name="Ward D."/>
            <person name="Feldgarden M."/>
            <person name="Gevers D."/>
            <person name="Courvalin P."/>
            <person name="Lambert T."/>
            <person name="Walker B."/>
            <person name="Young S.K."/>
            <person name="Zeng Q."/>
            <person name="Gargeya S."/>
            <person name="Fitzgerald M."/>
            <person name="Haas B."/>
            <person name="Abouelleil A."/>
            <person name="Alvarado L."/>
            <person name="Arachchi H.M."/>
            <person name="Berlin A.M."/>
            <person name="Chapman S.B."/>
            <person name="Dewar J."/>
            <person name="Goldberg J."/>
            <person name="Griggs A."/>
            <person name="Gujja S."/>
            <person name="Hansen M."/>
            <person name="Howarth C."/>
            <person name="Imamovic A."/>
            <person name="Larimer J."/>
            <person name="McCowan C."/>
            <person name="Murphy C."/>
            <person name="Neiman D."/>
            <person name="Pearson M."/>
            <person name="Priest M."/>
            <person name="Roberts A."/>
            <person name="Saif S."/>
            <person name="Shea T."/>
            <person name="Sisk P."/>
            <person name="Sykes S."/>
            <person name="Wortman J."/>
            <person name="Nusbaum C."/>
            <person name="Birren B."/>
        </authorList>
    </citation>
    <scope>NUCLEOTIDE SEQUENCE [LARGE SCALE GENOMIC DNA]</scope>
    <source>
        <strain evidence="2 3">90A9</strain>
    </source>
</reference>
<evidence type="ECO:0000313" key="2">
    <source>
        <dbReference type="EMBL" id="ENZ47991.1"/>
    </source>
</evidence>
<dbReference type="RefSeq" id="WP_002576620.1">
    <property type="nucleotide sequence ID" value="NZ_KB851182.1"/>
</dbReference>
<keyword evidence="3" id="KW-1185">Reference proteome</keyword>
<feature type="region of interest" description="Disordered" evidence="1">
    <location>
        <begin position="326"/>
        <end position="345"/>
    </location>
</feature>
<feature type="compositionally biased region" description="Gly residues" evidence="1">
    <location>
        <begin position="334"/>
        <end position="345"/>
    </location>
</feature>